<proteinExistence type="predicted"/>
<sequence>MKDLKASVRNHARPEGCMAECNLAEESVTFFSEHMKRVDINNDQPSRNEDYNDESTKSSILEEQSIFETRSIEWFKLEVKKQREYGGFKVRINSLVDMAKKVPKEGWTMQDGTPWPGNNVQDHPGMIQLTLVIDYILLKRGIFVAGLKEEIVATPEQVLDLMEFGEC</sequence>
<evidence type="ECO:0000313" key="8">
    <source>
        <dbReference type="EMBL" id="KAF9591482.1"/>
    </source>
</evidence>
<dbReference type="GO" id="GO:0016760">
    <property type="term" value="F:cellulose synthase (UDP-forming) activity"/>
    <property type="evidence" value="ECO:0007669"/>
    <property type="project" value="InterPro"/>
</dbReference>
<dbReference type="AlphaFoldDB" id="A0A835H499"/>
<evidence type="ECO:0000256" key="6">
    <source>
        <dbReference type="ARBA" id="ARBA00023136"/>
    </source>
</evidence>
<keyword evidence="6" id="KW-0472">Membrane</keyword>
<dbReference type="Proteomes" id="UP000631114">
    <property type="component" value="Unassembled WGS sequence"/>
</dbReference>
<keyword evidence="3" id="KW-0808">Transferase</keyword>
<comment type="caution">
    <text evidence="8">The sequence shown here is derived from an EMBL/GenBank/DDBJ whole genome shotgun (WGS) entry which is preliminary data.</text>
</comment>
<dbReference type="PANTHER" id="PTHR48451">
    <property type="entry name" value="DUF4218 DOMAIN-CONTAINING PROTEIN"/>
    <property type="match status" value="1"/>
</dbReference>
<evidence type="ECO:0000256" key="1">
    <source>
        <dbReference type="ARBA" id="ARBA00004308"/>
    </source>
</evidence>
<evidence type="ECO:0000259" key="7">
    <source>
        <dbReference type="Pfam" id="PF13960"/>
    </source>
</evidence>
<dbReference type="GO" id="GO:0030244">
    <property type="term" value="P:cellulose biosynthetic process"/>
    <property type="evidence" value="ECO:0007669"/>
    <property type="project" value="InterPro"/>
</dbReference>
<evidence type="ECO:0000256" key="5">
    <source>
        <dbReference type="ARBA" id="ARBA00022989"/>
    </source>
</evidence>
<evidence type="ECO:0000313" key="9">
    <source>
        <dbReference type="Proteomes" id="UP000631114"/>
    </source>
</evidence>
<dbReference type="EMBL" id="JADFTS010000008">
    <property type="protein sequence ID" value="KAF9591482.1"/>
    <property type="molecule type" value="Genomic_DNA"/>
</dbReference>
<dbReference type="Pfam" id="PF13960">
    <property type="entry name" value="DUF4218"/>
    <property type="match status" value="1"/>
</dbReference>
<name>A0A835H499_9MAGN</name>
<keyword evidence="2" id="KW-0328">Glycosyltransferase</keyword>
<evidence type="ECO:0000256" key="4">
    <source>
        <dbReference type="ARBA" id="ARBA00022692"/>
    </source>
</evidence>
<dbReference type="Pfam" id="PF03552">
    <property type="entry name" value="Cellulose_synt"/>
    <property type="match status" value="1"/>
</dbReference>
<organism evidence="8 9">
    <name type="scientific">Coptis chinensis</name>
    <dbReference type="NCBI Taxonomy" id="261450"/>
    <lineage>
        <taxon>Eukaryota</taxon>
        <taxon>Viridiplantae</taxon>
        <taxon>Streptophyta</taxon>
        <taxon>Embryophyta</taxon>
        <taxon>Tracheophyta</taxon>
        <taxon>Spermatophyta</taxon>
        <taxon>Magnoliopsida</taxon>
        <taxon>Ranunculales</taxon>
        <taxon>Ranunculaceae</taxon>
        <taxon>Coptidoideae</taxon>
        <taxon>Coptis</taxon>
    </lineage>
</organism>
<protein>
    <recommendedName>
        <fullName evidence="7">DUF4218 domain-containing protein</fullName>
    </recommendedName>
</protein>
<accession>A0A835H499</accession>
<feature type="domain" description="DUF4218" evidence="7">
    <location>
        <begin position="3"/>
        <end position="48"/>
    </location>
</feature>
<reference evidence="8 9" key="1">
    <citation type="submission" date="2020-10" db="EMBL/GenBank/DDBJ databases">
        <title>The Coptis chinensis genome and diversification of protoberbering-type alkaloids.</title>
        <authorList>
            <person name="Wang B."/>
            <person name="Shu S."/>
            <person name="Song C."/>
            <person name="Liu Y."/>
        </authorList>
    </citation>
    <scope>NUCLEOTIDE SEQUENCE [LARGE SCALE GENOMIC DNA]</scope>
    <source>
        <strain evidence="8">HL-2020</strain>
        <tissue evidence="8">Leaf</tissue>
    </source>
</reference>
<dbReference type="OrthoDB" id="1744311at2759"/>
<dbReference type="InterPro" id="IPR025452">
    <property type="entry name" value="DUF4218"/>
</dbReference>
<dbReference type="PANTHER" id="PTHR48451:SF1">
    <property type="entry name" value="DUF4218 DOMAIN-CONTAINING PROTEIN"/>
    <property type="match status" value="1"/>
</dbReference>
<dbReference type="GO" id="GO:0016020">
    <property type="term" value="C:membrane"/>
    <property type="evidence" value="ECO:0007669"/>
    <property type="project" value="InterPro"/>
</dbReference>
<dbReference type="GO" id="GO:0012505">
    <property type="term" value="C:endomembrane system"/>
    <property type="evidence" value="ECO:0007669"/>
    <property type="project" value="UniProtKB-SubCell"/>
</dbReference>
<evidence type="ECO:0000256" key="2">
    <source>
        <dbReference type="ARBA" id="ARBA00022676"/>
    </source>
</evidence>
<keyword evidence="9" id="KW-1185">Reference proteome</keyword>
<keyword evidence="5" id="KW-1133">Transmembrane helix</keyword>
<comment type="subcellular location">
    <subcellularLocation>
        <location evidence="1">Endomembrane system</location>
    </subcellularLocation>
</comment>
<keyword evidence="4" id="KW-0812">Transmembrane</keyword>
<gene>
    <name evidence="8" type="ORF">IFM89_004536</name>
</gene>
<dbReference type="InterPro" id="IPR005150">
    <property type="entry name" value="Cellulose_synth"/>
</dbReference>
<evidence type="ECO:0000256" key="3">
    <source>
        <dbReference type="ARBA" id="ARBA00022679"/>
    </source>
</evidence>